<comment type="caution">
    <text evidence="2">The sequence shown here is derived from an EMBL/GenBank/DDBJ whole genome shotgun (WGS) entry which is preliminary data.</text>
</comment>
<evidence type="ECO:0000256" key="1">
    <source>
        <dbReference type="SAM" id="MobiDB-lite"/>
    </source>
</evidence>
<reference evidence="2" key="1">
    <citation type="submission" date="2021-06" db="EMBL/GenBank/DDBJ databases">
        <authorList>
            <person name="Kallberg Y."/>
            <person name="Tangrot J."/>
            <person name="Rosling A."/>
        </authorList>
    </citation>
    <scope>NUCLEOTIDE SEQUENCE</scope>
    <source>
        <strain evidence="2">FL966</strain>
    </source>
</reference>
<accession>A0A9N8VDY7</accession>
<protein>
    <submittedName>
        <fullName evidence="2">14626_t:CDS:1</fullName>
    </submittedName>
</protein>
<feature type="compositionally biased region" description="Polar residues" evidence="1">
    <location>
        <begin position="7"/>
        <end position="26"/>
    </location>
</feature>
<keyword evidence="3" id="KW-1185">Reference proteome</keyword>
<name>A0A9N8VDY7_9GLOM</name>
<organism evidence="2 3">
    <name type="scientific">Cetraspora pellucida</name>
    <dbReference type="NCBI Taxonomy" id="1433469"/>
    <lineage>
        <taxon>Eukaryota</taxon>
        <taxon>Fungi</taxon>
        <taxon>Fungi incertae sedis</taxon>
        <taxon>Mucoromycota</taxon>
        <taxon>Glomeromycotina</taxon>
        <taxon>Glomeromycetes</taxon>
        <taxon>Diversisporales</taxon>
        <taxon>Gigasporaceae</taxon>
        <taxon>Cetraspora</taxon>
    </lineage>
</organism>
<gene>
    <name evidence="2" type="ORF">CPELLU_LOCUS189</name>
</gene>
<dbReference type="AlphaFoldDB" id="A0A9N8VDY7"/>
<feature type="region of interest" description="Disordered" evidence="1">
    <location>
        <begin position="1"/>
        <end position="32"/>
    </location>
</feature>
<dbReference type="Proteomes" id="UP000789759">
    <property type="component" value="Unassembled WGS sequence"/>
</dbReference>
<sequence>MNDEFDSQASNKNNSEIEQKSQVQDVSSERSHASDVILKVEELFNKLESLEIKTIALVTDSAAAYTAASQLYGILTQNHRIQELDELKRLYKSTLAPSFLDNSKSILSTFSTFQDTEAEIDSSENVNTNNDKYTMKL</sequence>
<dbReference type="EMBL" id="CAJVQA010000041">
    <property type="protein sequence ID" value="CAG8451959.1"/>
    <property type="molecule type" value="Genomic_DNA"/>
</dbReference>
<dbReference type="OrthoDB" id="2436500at2759"/>
<proteinExistence type="predicted"/>
<evidence type="ECO:0000313" key="2">
    <source>
        <dbReference type="EMBL" id="CAG8451959.1"/>
    </source>
</evidence>
<evidence type="ECO:0000313" key="3">
    <source>
        <dbReference type="Proteomes" id="UP000789759"/>
    </source>
</evidence>